<reference evidence="5" key="1">
    <citation type="journal article" date="2019" name="Int. J. Syst. Evol. Microbiol.">
        <title>The Global Catalogue of Microorganisms (GCM) 10K type strain sequencing project: providing services to taxonomists for standard genome sequencing and annotation.</title>
        <authorList>
            <consortium name="The Broad Institute Genomics Platform"/>
            <consortium name="The Broad Institute Genome Sequencing Center for Infectious Disease"/>
            <person name="Wu L."/>
            <person name="Ma J."/>
        </authorList>
    </citation>
    <scope>NUCLEOTIDE SEQUENCE [LARGE SCALE GENOMIC DNA]</scope>
    <source>
        <strain evidence="5">JCM 30346</strain>
    </source>
</reference>
<accession>A0ABW1NUG7</accession>
<dbReference type="Pfam" id="PF00291">
    <property type="entry name" value="PALP"/>
    <property type="match status" value="1"/>
</dbReference>
<evidence type="ECO:0000313" key="5">
    <source>
        <dbReference type="Proteomes" id="UP001596137"/>
    </source>
</evidence>
<protein>
    <submittedName>
        <fullName evidence="4">Cysteine synthase family protein</fullName>
        <ecNumber evidence="4">2.5.1.-</ecNumber>
    </submittedName>
</protein>
<dbReference type="Proteomes" id="UP001596137">
    <property type="component" value="Unassembled WGS sequence"/>
</dbReference>
<dbReference type="CDD" id="cd01561">
    <property type="entry name" value="CBS_like"/>
    <property type="match status" value="1"/>
</dbReference>
<comment type="cofactor">
    <cofactor evidence="1">
        <name>pyridoxal 5'-phosphate</name>
        <dbReference type="ChEBI" id="CHEBI:597326"/>
    </cofactor>
</comment>
<evidence type="ECO:0000259" key="3">
    <source>
        <dbReference type="Pfam" id="PF00291"/>
    </source>
</evidence>
<keyword evidence="4" id="KW-0808">Transferase</keyword>
<dbReference type="EMBL" id="JBHSRF010000091">
    <property type="protein sequence ID" value="MFC6086540.1"/>
    <property type="molecule type" value="Genomic_DNA"/>
</dbReference>
<dbReference type="InterPro" id="IPR001926">
    <property type="entry name" value="TrpB-like_PALP"/>
</dbReference>
<dbReference type="GO" id="GO:0016740">
    <property type="term" value="F:transferase activity"/>
    <property type="evidence" value="ECO:0007669"/>
    <property type="project" value="UniProtKB-KW"/>
</dbReference>
<dbReference type="RefSeq" id="WP_380761834.1">
    <property type="nucleotide sequence ID" value="NZ_JBHSRF010000091.1"/>
</dbReference>
<proteinExistence type="predicted"/>
<dbReference type="InterPro" id="IPR050214">
    <property type="entry name" value="Cys_Synth/Cystath_Beta-Synth"/>
</dbReference>
<evidence type="ECO:0000256" key="1">
    <source>
        <dbReference type="ARBA" id="ARBA00001933"/>
    </source>
</evidence>
<dbReference type="SUPFAM" id="SSF53686">
    <property type="entry name" value="Tryptophan synthase beta subunit-like PLP-dependent enzymes"/>
    <property type="match status" value="1"/>
</dbReference>
<feature type="domain" description="Tryptophan synthase beta chain-like PALP" evidence="3">
    <location>
        <begin position="4"/>
        <end position="286"/>
    </location>
</feature>
<comment type="caution">
    <text evidence="4">The sequence shown here is derived from an EMBL/GenBank/DDBJ whole genome shotgun (WGS) entry which is preliminary data.</text>
</comment>
<dbReference type="PANTHER" id="PTHR10314">
    <property type="entry name" value="CYSTATHIONINE BETA-SYNTHASE"/>
    <property type="match status" value="1"/>
</dbReference>
<evidence type="ECO:0000313" key="4">
    <source>
        <dbReference type="EMBL" id="MFC6086540.1"/>
    </source>
</evidence>
<evidence type="ECO:0000256" key="2">
    <source>
        <dbReference type="ARBA" id="ARBA00022898"/>
    </source>
</evidence>
<sequence>MAALGIGHTPMLDLSHLVKRGRLMLKAEFRNPFGSAKDRNAVYLLNWAYATAGARVQVVESTSGNLGVALARLGKLLGFQPIIIVDHTLSKRQRERIREAGAQIELVLGPRPGLDMRQTRIALASELGDRDGSIWLNQYGNEAALAAHRETTGPEIWAECSGRIDAIVASIGTGATICGIGQHVKSLDPSVQVIGVEPVGSTIFGGSYEPSYLMSGAGMRGPCPLTVAHGDIIDLWARVPDSVSAAYAAYVRDECGLSVGLSTGTAISVAIHIAEEDESSVVAIAPDTSVGFRAEIEELAANSPSARQLPPATLTSTVGIPWGDIYERENGAPVLGGAD</sequence>
<dbReference type="Gene3D" id="3.40.50.1100">
    <property type="match status" value="2"/>
</dbReference>
<dbReference type="InterPro" id="IPR036052">
    <property type="entry name" value="TrpB-like_PALP_sf"/>
</dbReference>
<organism evidence="4 5">
    <name type="scientific">Sphaerisporangium aureirubrum</name>
    <dbReference type="NCBI Taxonomy" id="1544736"/>
    <lineage>
        <taxon>Bacteria</taxon>
        <taxon>Bacillati</taxon>
        <taxon>Actinomycetota</taxon>
        <taxon>Actinomycetes</taxon>
        <taxon>Streptosporangiales</taxon>
        <taxon>Streptosporangiaceae</taxon>
        <taxon>Sphaerisporangium</taxon>
    </lineage>
</organism>
<dbReference type="EC" id="2.5.1.-" evidence="4"/>
<keyword evidence="5" id="KW-1185">Reference proteome</keyword>
<name>A0ABW1NUG7_9ACTN</name>
<gene>
    <name evidence="4" type="ORF">ACFP1K_35590</name>
</gene>
<keyword evidence="2" id="KW-0663">Pyridoxal phosphate</keyword>